<reference evidence="2" key="2">
    <citation type="journal article" date="2016" name="Fungal Biol.">
        <title>Ochratoxin A production by Penicillium thymicola.</title>
        <authorList>
            <person name="Nguyen H.D.T."/>
            <person name="McMullin D.R."/>
            <person name="Ponomareva E."/>
            <person name="Riley R."/>
            <person name="Pomraning K.R."/>
            <person name="Baker S.E."/>
            <person name="Seifert K.A."/>
        </authorList>
    </citation>
    <scope>NUCLEOTIDE SEQUENCE</scope>
    <source>
        <strain evidence="2">DAOM 180753</strain>
    </source>
</reference>
<evidence type="ECO:0000313" key="2">
    <source>
        <dbReference type="EMBL" id="KAJ9482673.1"/>
    </source>
</evidence>
<dbReference type="AlphaFoldDB" id="A0AAI9T907"/>
<feature type="transmembrane region" description="Helical" evidence="1">
    <location>
        <begin position="17"/>
        <end position="45"/>
    </location>
</feature>
<evidence type="ECO:0000256" key="1">
    <source>
        <dbReference type="SAM" id="Phobius"/>
    </source>
</evidence>
<proteinExistence type="predicted"/>
<accession>A0AAI9T907</accession>
<keyword evidence="1" id="KW-1133">Transmembrane helix</keyword>
<feature type="transmembrane region" description="Helical" evidence="1">
    <location>
        <begin position="57"/>
        <end position="73"/>
    </location>
</feature>
<dbReference type="Proteomes" id="UP001227192">
    <property type="component" value="Unassembled WGS sequence"/>
</dbReference>
<organism evidence="2 3">
    <name type="scientific">Penicillium thymicola</name>
    <dbReference type="NCBI Taxonomy" id="293382"/>
    <lineage>
        <taxon>Eukaryota</taxon>
        <taxon>Fungi</taxon>
        <taxon>Dikarya</taxon>
        <taxon>Ascomycota</taxon>
        <taxon>Pezizomycotina</taxon>
        <taxon>Eurotiomycetes</taxon>
        <taxon>Eurotiomycetidae</taxon>
        <taxon>Eurotiales</taxon>
        <taxon>Aspergillaceae</taxon>
        <taxon>Penicillium</taxon>
    </lineage>
</organism>
<evidence type="ECO:0000313" key="3">
    <source>
        <dbReference type="Proteomes" id="UP001227192"/>
    </source>
</evidence>
<gene>
    <name evidence="2" type="ORF">VN97_g10756</name>
</gene>
<dbReference type="EMBL" id="LACB01000526">
    <property type="protein sequence ID" value="KAJ9482673.1"/>
    <property type="molecule type" value="Genomic_DNA"/>
</dbReference>
<sequence>MVSVCPDSLPVFFSTGFFFFVFCFLSPSFLCIGKSLAAILPVPLISSSSFMTQSGRSSNYFFFLFFFFFFFFLY</sequence>
<keyword evidence="3" id="KW-1185">Reference proteome</keyword>
<name>A0AAI9T907_PENTH</name>
<protein>
    <submittedName>
        <fullName evidence="2">Uncharacterized protein</fullName>
    </submittedName>
</protein>
<keyword evidence="1" id="KW-0472">Membrane</keyword>
<comment type="caution">
    <text evidence="2">The sequence shown here is derived from an EMBL/GenBank/DDBJ whole genome shotgun (WGS) entry which is preliminary data.</text>
</comment>
<keyword evidence="1" id="KW-0812">Transmembrane</keyword>
<reference evidence="2" key="1">
    <citation type="submission" date="2015-06" db="EMBL/GenBank/DDBJ databases">
        <authorList>
            <person name="Nguyen H."/>
        </authorList>
    </citation>
    <scope>NUCLEOTIDE SEQUENCE</scope>
    <source>
        <strain evidence="2">DAOM 180753</strain>
    </source>
</reference>